<proteinExistence type="predicted"/>
<dbReference type="Proteomes" id="UP001500221">
    <property type="component" value="Unassembled WGS sequence"/>
</dbReference>
<comment type="caution">
    <text evidence="1">The sequence shown here is derived from an EMBL/GenBank/DDBJ whole genome shotgun (WGS) entry which is preliminary data.</text>
</comment>
<evidence type="ECO:0000313" key="2">
    <source>
        <dbReference type="Proteomes" id="UP001500221"/>
    </source>
</evidence>
<keyword evidence="2" id="KW-1185">Reference proteome</keyword>
<evidence type="ECO:0000313" key="1">
    <source>
        <dbReference type="EMBL" id="GAA5147481.1"/>
    </source>
</evidence>
<accession>A0ABP9PJ80</accession>
<dbReference type="RefSeq" id="WP_345457735.1">
    <property type="nucleotide sequence ID" value="NZ_BAABKG010000002.1"/>
</dbReference>
<protein>
    <recommendedName>
        <fullName evidence="3">Nucleotidyltransferase family protein</fullName>
    </recommendedName>
</protein>
<reference evidence="2" key="1">
    <citation type="journal article" date="2019" name="Int. J. Syst. Evol. Microbiol.">
        <title>The Global Catalogue of Microorganisms (GCM) 10K type strain sequencing project: providing services to taxonomists for standard genome sequencing and annotation.</title>
        <authorList>
            <consortium name="The Broad Institute Genomics Platform"/>
            <consortium name="The Broad Institute Genome Sequencing Center for Infectious Disease"/>
            <person name="Wu L."/>
            <person name="Ma J."/>
        </authorList>
    </citation>
    <scope>NUCLEOTIDE SEQUENCE [LARGE SCALE GENOMIC DNA]</scope>
    <source>
        <strain evidence="2">JCM 18459</strain>
    </source>
</reference>
<gene>
    <name evidence="1" type="ORF">GCM10023340_19990</name>
</gene>
<name>A0ABP9PJ80_9ACTN</name>
<dbReference type="EMBL" id="BAABKG010000002">
    <property type="protein sequence ID" value="GAA5147481.1"/>
    <property type="molecule type" value="Genomic_DNA"/>
</dbReference>
<sequence>MSAPALTLAEGVPLGYALVLRAAADVGVRALAIKGPVLTAQGLRGEHQSVDVDVLVDPAGVEPLRAELERLGWAHDGTYATPGIVPTHSFTHSHPRWPCGVDLHHWFPGFLADPAEVFDVLWDRRTTVEVAHHGVPATDVVAGAAVAALHYLRGVHRAASLDDLAERVRTSWTPSQRDDLAVLAANTGSTEPLRPFLDAVGVVPRPPTRAVVKPLAQWELPSELGTTSLVPWLMGLRETPWWRRPAFVWRALWLRESNFKALHSTRSLSRAELRRARRARLVRAARGLRQGVADYRRLRRR</sequence>
<organism evidence="1 2">
    <name type="scientific">Nocardioides marinquilinus</name>
    <dbReference type="NCBI Taxonomy" id="1210400"/>
    <lineage>
        <taxon>Bacteria</taxon>
        <taxon>Bacillati</taxon>
        <taxon>Actinomycetota</taxon>
        <taxon>Actinomycetes</taxon>
        <taxon>Propionibacteriales</taxon>
        <taxon>Nocardioidaceae</taxon>
        <taxon>Nocardioides</taxon>
    </lineage>
</organism>
<evidence type="ECO:0008006" key="3">
    <source>
        <dbReference type="Google" id="ProtNLM"/>
    </source>
</evidence>